<dbReference type="PANTHER" id="PTHR30289:SF1">
    <property type="entry name" value="PEBP (PHOSPHATIDYLETHANOLAMINE-BINDING PROTEIN) FAMILY PROTEIN"/>
    <property type="match status" value="1"/>
</dbReference>
<reference evidence="1 2" key="1">
    <citation type="journal article" date="2016" name="Front. Microbiol.">
        <title>Genomic Resource of Rice Seed Associated Bacteria.</title>
        <authorList>
            <person name="Midha S."/>
            <person name="Bansal K."/>
            <person name="Sharma S."/>
            <person name="Kumar N."/>
            <person name="Patil P.P."/>
            <person name="Chaudhry V."/>
            <person name="Patil P.B."/>
        </authorList>
    </citation>
    <scope>NUCLEOTIDE SEQUENCE [LARGE SCALE GENOMIC DNA]</scope>
    <source>
        <strain evidence="1 2">NS319</strain>
    </source>
</reference>
<dbReference type="PATRIC" id="fig|33051.3.peg.737"/>
<organism evidence="1 2">
    <name type="scientific">Sphingomonas sanguinis</name>
    <dbReference type="NCBI Taxonomy" id="33051"/>
    <lineage>
        <taxon>Bacteria</taxon>
        <taxon>Pseudomonadati</taxon>
        <taxon>Pseudomonadota</taxon>
        <taxon>Alphaproteobacteria</taxon>
        <taxon>Sphingomonadales</taxon>
        <taxon>Sphingomonadaceae</taxon>
        <taxon>Sphingomonas</taxon>
    </lineage>
</organism>
<dbReference type="InterPro" id="IPR036610">
    <property type="entry name" value="PEBP-like_sf"/>
</dbReference>
<dbReference type="SUPFAM" id="SSF49777">
    <property type="entry name" value="PEBP-like"/>
    <property type="match status" value="1"/>
</dbReference>
<evidence type="ECO:0000313" key="1">
    <source>
        <dbReference type="EMBL" id="KTT67965.1"/>
    </source>
</evidence>
<dbReference type="NCBIfam" id="TIGR00481">
    <property type="entry name" value="YbhB/YbcL family Raf kinase inhibitor-like protein"/>
    <property type="match status" value="1"/>
</dbReference>
<gene>
    <name evidence="1" type="ORF">NS319_16165</name>
</gene>
<sequence length="203" mass="21358">MTVAIGGLASDRRLPARAAFCAADGADARTFDISPAVRWNKGPNATRSYVLVMVDPDVPADLTLIERPGVNIAADAPRQTIYHWVLADIPPATRSFAEGADGRGLVPHGKPIGKGPAGVRGANGYTEFLRDMPAMAGIYGGYDGPCPPRNDDCTHRYIVTVYALDVPTIGLAGAFDGRAVEAAMAGHILARGSATALYSRRPE</sequence>
<comment type="caution">
    <text evidence="1">The sequence shown here is derived from an EMBL/GenBank/DDBJ whole genome shotgun (WGS) entry which is preliminary data.</text>
</comment>
<dbReference type="InterPro" id="IPR005247">
    <property type="entry name" value="YbhB_YbcL/LppC-like"/>
</dbReference>
<dbReference type="PANTHER" id="PTHR30289">
    <property type="entry name" value="UNCHARACTERIZED PROTEIN YBCL-RELATED"/>
    <property type="match status" value="1"/>
</dbReference>
<proteinExistence type="predicted"/>
<evidence type="ECO:0000313" key="2">
    <source>
        <dbReference type="Proteomes" id="UP000072867"/>
    </source>
</evidence>
<dbReference type="Proteomes" id="UP000072867">
    <property type="component" value="Unassembled WGS sequence"/>
</dbReference>
<accession>A0A147HT30</accession>
<protein>
    <recommendedName>
        <fullName evidence="3">Phosphatidylethanolamine-binding protein</fullName>
    </recommendedName>
</protein>
<name>A0A147HT30_9SPHN</name>
<dbReference type="AlphaFoldDB" id="A0A147HT30"/>
<dbReference type="Gene3D" id="3.90.280.10">
    <property type="entry name" value="PEBP-like"/>
    <property type="match status" value="1"/>
</dbReference>
<dbReference type="InterPro" id="IPR008914">
    <property type="entry name" value="PEBP"/>
</dbReference>
<evidence type="ECO:0008006" key="3">
    <source>
        <dbReference type="Google" id="ProtNLM"/>
    </source>
</evidence>
<dbReference type="Pfam" id="PF01161">
    <property type="entry name" value="PBP"/>
    <property type="match status" value="1"/>
</dbReference>
<dbReference type="CDD" id="cd00865">
    <property type="entry name" value="PEBP_bact_arch"/>
    <property type="match status" value="1"/>
</dbReference>
<dbReference type="EMBL" id="LDTD01000136">
    <property type="protein sequence ID" value="KTT67965.1"/>
    <property type="molecule type" value="Genomic_DNA"/>
</dbReference>